<proteinExistence type="predicted"/>
<dbReference type="PROSITE" id="PS50059">
    <property type="entry name" value="FKBP_PPIASE"/>
    <property type="match status" value="1"/>
</dbReference>
<feature type="domain" description="PPIase FKBP-type" evidence="5">
    <location>
        <begin position="40"/>
        <end position="128"/>
    </location>
</feature>
<feature type="compositionally biased region" description="Acidic residues" evidence="4">
    <location>
        <begin position="196"/>
        <end position="205"/>
    </location>
</feature>
<organism evidence="7">
    <name type="scientific">Eutreptiella gymnastica</name>
    <dbReference type="NCBI Taxonomy" id="73025"/>
    <lineage>
        <taxon>Eukaryota</taxon>
        <taxon>Discoba</taxon>
        <taxon>Euglenozoa</taxon>
        <taxon>Euglenida</taxon>
        <taxon>Spirocuta</taxon>
        <taxon>Euglenophyceae</taxon>
        <taxon>Eutreptiales</taxon>
        <taxon>Eutreptiaceae</taxon>
        <taxon>Eutreptiella</taxon>
    </lineage>
</organism>
<dbReference type="InterPro" id="IPR046357">
    <property type="entry name" value="PPIase_dom_sf"/>
</dbReference>
<dbReference type="Gene3D" id="3.10.50.40">
    <property type="match status" value="1"/>
</dbReference>
<dbReference type="InterPro" id="IPR001179">
    <property type="entry name" value="PPIase_FKBP_dom"/>
</dbReference>
<gene>
    <name evidence="6" type="ORF">EGYM00392_LOCUS41969</name>
    <name evidence="7" type="ORF">EGYM00392_LOCUS41970</name>
</gene>
<evidence type="ECO:0000313" key="7">
    <source>
        <dbReference type="EMBL" id="CAD9030828.1"/>
    </source>
</evidence>
<dbReference type="GO" id="GO:0003755">
    <property type="term" value="F:peptidyl-prolyl cis-trans isomerase activity"/>
    <property type="evidence" value="ECO:0007669"/>
    <property type="project" value="UniProtKB-KW"/>
</dbReference>
<protein>
    <recommendedName>
        <fullName evidence="3">peptidylprolyl isomerase</fullName>
        <ecNumber evidence="3">5.2.1.8</ecNumber>
    </recommendedName>
</protein>
<evidence type="ECO:0000256" key="2">
    <source>
        <dbReference type="ARBA" id="ARBA00022803"/>
    </source>
</evidence>
<evidence type="ECO:0000313" key="6">
    <source>
        <dbReference type="EMBL" id="CAD9030827.1"/>
    </source>
</evidence>
<keyword evidence="1" id="KW-0677">Repeat</keyword>
<feature type="region of interest" description="Disordered" evidence="4">
    <location>
        <begin position="273"/>
        <end position="338"/>
    </location>
</feature>
<dbReference type="EMBL" id="HBGA01112801">
    <property type="protein sequence ID" value="CAD9030828.1"/>
    <property type="molecule type" value="Transcribed_RNA"/>
</dbReference>
<feature type="compositionally biased region" description="Polar residues" evidence="4">
    <location>
        <begin position="153"/>
        <end position="172"/>
    </location>
</feature>
<keyword evidence="3" id="KW-0697">Rotamase</keyword>
<feature type="compositionally biased region" description="Basic residues" evidence="4">
    <location>
        <begin position="298"/>
        <end position="311"/>
    </location>
</feature>
<comment type="catalytic activity">
    <reaction evidence="3">
        <text>[protein]-peptidylproline (omega=180) = [protein]-peptidylproline (omega=0)</text>
        <dbReference type="Rhea" id="RHEA:16237"/>
        <dbReference type="Rhea" id="RHEA-COMP:10747"/>
        <dbReference type="Rhea" id="RHEA-COMP:10748"/>
        <dbReference type="ChEBI" id="CHEBI:83833"/>
        <dbReference type="ChEBI" id="CHEBI:83834"/>
        <dbReference type="EC" id="5.2.1.8"/>
    </reaction>
</comment>
<feature type="region of interest" description="Disordered" evidence="4">
    <location>
        <begin position="1"/>
        <end position="20"/>
    </location>
</feature>
<dbReference type="AlphaFoldDB" id="A0A6U8J422"/>
<dbReference type="SUPFAM" id="SSF54534">
    <property type="entry name" value="FKBP-like"/>
    <property type="match status" value="1"/>
</dbReference>
<accession>A0A6U8J422</accession>
<name>A0A6U8J422_9EUGL</name>
<evidence type="ECO:0000256" key="4">
    <source>
        <dbReference type="SAM" id="MobiDB-lite"/>
    </source>
</evidence>
<dbReference type="PANTHER" id="PTHR46674:SF1">
    <property type="entry name" value="INACTIVE PEPTIDYL-PROLYL CIS-TRANS ISOMERASE FKBP6"/>
    <property type="match status" value="1"/>
</dbReference>
<feature type="region of interest" description="Disordered" evidence="4">
    <location>
        <begin position="138"/>
        <end position="258"/>
    </location>
</feature>
<feature type="compositionally biased region" description="Low complexity" evidence="4">
    <location>
        <begin position="281"/>
        <end position="297"/>
    </location>
</feature>
<dbReference type="PANTHER" id="PTHR46674">
    <property type="entry name" value="INACTIVE PEPTIDYL-PROLYL CIS-TRANS ISOMERASE FKBP6"/>
    <property type="match status" value="1"/>
</dbReference>
<dbReference type="EMBL" id="HBGA01112800">
    <property type="protein sequence ID" value="CAD9030827.1"/>
    <property type="molecule type" value="Transcribed_RNA"/>
</dbReference>
<dbReference type="EC" id="5.2.1.8" evidence="3"/>
<keyword evidence="2" id="KW-0802">TPR repeat</keyword>
<reference evidence="7" key="1">
    <citation type="submission" date="2021-01" db="EMBL/GenBank/DDBJ databases">
        <authorList>
            <person name="Corre E."/>
            <person name="Pelletier E."/>
            <person name="Niang G."/>
            <person name="Scheremetjew M."/>
            <person name="Finn R."/>
            <person name="Kale V."/>
            <person name="Holt S."/>
            <person name="Cochrane G."/>
            <person name="Meng A."/>
            <person name="Brown T."/>
            <person name="Cohen L."/>
        </authorList>
    </citation>
    <scope>NUCLEOTIDE SEQUENCE</scope>
    <source>
        <strain evidence="7">NIES-381</strain>
    </source>
</reference>
<evidence type="ECO:0000256" key="3">
    <source>
        <dbReference type="PROSITE-ProRule" id="PRU00277"/>
    </source>
</evidence>
<dbReference type="Pfam" id="PF00254">
    <property type="entry name" value="FKBP_C"/>
    <property type="match status" value="1"/>
</dbReference>
<feature type="compositionally biased region" description="Polar residues" evidence="4">
    <location>
        <begin position="320"/>
        <end position="329"/>
    </location>
</feature>
<sequence length="338" mass="35681">MAEVPASTDPNEAAAAALTPDGGVKKTVVQAGPGPMPPKDALLQIHYVALSEDGVQHESTYDEGGPILVTKDSTNIPQGIHIAIGTMTTGERALLRCTGPYAYGSAGNPPLVPPDCLMIFVVDLVSWQLPQSFTDLQAEPEKSHPEVPEEETLTPNGVPETSMTTEANTNMVTKEPEVEQHCPNQTTTEGQREDFACDSDEDEVAAGDTKQKEEDISHQNGDISEPPESPLSPDSTPLMQTNPSEAEGAQASNGASQSPKIQLNVIIAAEDNSLAVPRTTSSEVPEASSSEVVSQKSPKSKKIKKKPKGKGKKGELGRTASKSSLTSSPKVPPDSIEQ</sequence>
<evidence type="ECO:0000259" key="5">
    <source>
        <dbReference type="PROSITE" id="PS50059"/>
    </source>
</evidence>
<dbReference type="InterPro" id="IPR042282">
    <property type="entry name" value="FKBP6/shu"/>
</dbReference>
<feature type="compositionally biased region" description="Polar residues" evidence="4">
    <location>
        <begin position="239"/>
        <end position="258"/>
    </location>
</feature>
<keyword evidence="3" id="KW-0413">Isomerase</keyword>
<evidence type="ECO:0000256" key="1">
    <source>
        <dbReference type="ARBA" id="ARBA00022737"/>
    </source>
</evidence>